<feature type="region of interest" description="Disordered" evidence="10">
    <location>
        <begin position="501"/>
        <end position="525"/>
    </location>
</feature>
<reference evidence="12" key="1">
    <citation type="journal article" date="2017" name="Plant J.">
        <title>The pomegranate (Punica granatum L.) genome and the genomics of punicalagin biosynthesis.</title>
        <authorList>
            <person name="Qin G."/>
            <person name="Xu C."/>
            <person name="Ming R."/>
            <person name="Tang H."/>
            <person name="Guyot R."/>
            <person name="Kramer E.M."/>
            <person name="Hu Y."/>
            <person name="Yi X."/>
            <person name="Qi Y."/>
            <person name="Xu X."/>
            <person name="Gao Z."/>
            <person name="Pan H."/>
            <person name="Jian J."/>
            <person name="Tian Y."/>
            <person name="Yue Z."/>
            <person name="Xu Y."/>
        </authorList>
    </citation>
    <scope>NUCLEOTIDE SEQUENCE [LARGE SCALE GENOMIC DNA]</scope>
    <source>
        <strain evidence="12">cv. Dabenzi</strain>
    </source>
</reference>
<dbReference type="OrthoDB" id="642895at2759"/>
<evidence type="ECO:0000313" key="11">
    <source>
        <dbReference type="EMBL" id="OWM79472.1"/>
    </source>
</evidence>
<dbReference type="Gene3D" id="1.20.58.1520">
    <property type="match status" value="1"/>
</dbReference>
<protein>
    <submittedName>
        <fullName evidence="14">65-kDa microtubule-associated protein 3</fullName>
    </submittedName>
</protein>
<reference evidence="14" key="4">
    <citation type="submission" date="2025-04" db="UniProtKB">
        <authorList>
            <consortium name="RefSeq"/>
        </authorList>
    </citation>
    <scope>IDENTIFICATION</scope>
    <source>
        <tissue evidence="14">Leaf</tissue>
    </source>
</reference>
<keyword evidence="13" id="KW-1185">Reference proteome</keyword>
<keyword evidence="6" id="KW-0493">Microtubule</keyword>
<keyword evidence="8" id="KW-0539">Nucleus</keyword>
<evidence type="ECO:0000256" key="8">
    <source>
        <dbReference type="ARBA" id="ARBA00023242"/>
    </source>
</evidence>
<dbReference type="AlphaFoldDB" id="A0A218X536"/>
<feature type="coiled-coil region" evidence="9">
    <location>
        <begin position="49"/>
        <end position="76"/>
    </location>
</feature>
<evidence type="ECO:0000256" key="6">
    <source>
        <dbReference type="ARBA" id="ARBA00022701"/>
    </source>
</evidence>
<dbReference type="GO" id="GO:0005874">
    <property type="term" value="C:microtubule"/>
    <property type="evidence" value="ECO:0007669"/>
    <property type="project" value="UniProtKB-KW"/>
</dbReference>
<evidence type="ECO:0000313" key="14">
    <source>
        <dbReference type="RefSeq" id="XP_031395044.1"/>
    </source>
</evidence>
<keyword evidence="9" id="KW-0175">Coiled coil</keyword>
<reference evidence="11" key="2">
    <citation type="submission" date="2017-06" db="EMBL/GenBank/DDBJ databases">
        <title>The pomegranate genome and the genomics of punicalagin biosynthesis.</title>
        <authorList>
            <person name="Xu C."/>
        </authorList>
    </citation>
    <scope>NUCLEOTIDE SEQUENCE [LARGE SCALE GENOMIC DNA]</scope>
    <source>
        <tissue evidence="11">Fresh leaf</tissue>
    </source>
</reference>
<evidence type="ECO:0000313" key="13">
    <source>
        <dbReference type="Proteomes" id="UP000515151"/>
    </source>
</evidence>
<dbReference type="EMBL" id="MTKT01002440">
    <property type="protein sequence ID" value="OWM79472.1"/>
    <property type="molecule type" value="Genomic_DNA"/>
</dbReference>
<dbReference type="GO" id="GO:0005634">
    <property type="term" value="C:nucleus"/>
    <property type="evidence" value="ECO:0007669"/>
    <property type="project" value="UniProtKB-SubCell"/>
</dbReference>
<feature type="region of interest" description="Disordered" evidence="10">
    <location>
        <begin position="594"/>
        <end position="619"/>
    </location>
</feature>
<dbReference type="PANTHER" id="PTHR19321">
    <property type="entry name" value="PROTEIN REGULATOR OF CYTOKINESIS 1 PRC1-RELATED"/>
    <property type="match status" value="1"/>
</dbReference>
<evidence type="ECO:0000256" key="1">
    <source>
        <dbReference type="ARBA" id="ARBA00004123"/>
    </source>
</evidence>
<keyword evidence="7" id="KW-0206">Cytoskeleton</keyword>
<dbReference type="GO" id="GO:0005737">
    <property type="term" value="C:cytoplasm"/>
    <property type="evidence" value="ECO:0007669"/>
    <property type="project" value="TreeGrafter"/>
</dbReference>
<dbReference type="GO" id="GO:0005819">
    <property type="term" value="C:spindle"/>
    <property type="evidence" value="ECO:0007669"/>
    <property type="project" value="TreeGrafter"/>
</dbReference>
<name>A0A218X536_PUNGR</name>
<proteinExistence type="inferred from homology"/>
<dbReference type="FunFam" id="1.20.58.1520:FF:000002">
    <property type="entry name" value="65-kDa microtubule-associated protein 6"/>
    <property type="match status" value="1"/>
</dbReference>
<evidence type="ECO:0000256" key="3">
    <source>
        <dbReference type="ARBA" id="ARBA00006187"/>
    </source>
</evidence>
<evidence type="ECO:0000256" key="2">
    <source>
        <dbReference type="ARBA" id="ARBA00004245"/>
    </source>
</evidence>
<feature type="compositionally biased region" description="Basic and acidic residues" evidence="10">
    <location>
        <begin position="594"/>
        <end position="604"/>
    </location>
</feature>
<comment type="similarity">
    <text evidence="3">Belongs to the MAP65/ASE1 family.</text>
</comment>
<reference evidence="13" key="3">
    <citation type="journal article" date="2020" name="Plant Biotechnol. J.">
        <title>The pomegranate (Punica granatum L.) draft genome dissects genetic divergence between soft- and hard-seeded cultivars.</title>
        <authorList>
            <person name="Luo X."/>
            <person name="Li H."/>
            <person name="Wu Z."/>
            <person name="Yao W."/>
            <person name="Zhao P."/>
            <person name="Cao D."/>
            <person name="Yu H."/>
            <person name="Li K."/>
            <person name="Poudel K."/>
            <person name="Zhao D."/>
            <person name="Zhang F."/>
            <person name="Xia X."/>
            <person name="Chen L."/>
            <person name="Wang Q."/>
            <person name="Jing D."/>
            <person name="Cao S."/>
        </authorList>
    </citation>
    <scope>NUCLEOTIDE SEQUENCE [LARGE SCALE GENOMIC DNA]</scope>
</reference>
<accession>A0A218X536</accession>
<dbReference type="InterPro" id="IPR007145">
    <property type="entry name" value="MAP65_Ase1_PRC1"/>
</dbReference>
<keyword evidence="5" id="KW-0597">Phosphoprotein</keyword>
<evidence type="ECO:0000256" key="7">
    <source>
        <dbReference type="ARBA" id="ARBA00023212"/>
    </source>
</evidence>
<dbReference type="Proteomes" id="UP000515151">
    <property type="component" value="Chromosome 4"/>
</dbReference>
<dbReference type="GeneID" id="116206343"/>
<dbReference type="PANTHER" id="PTHR19321:SF54">
    <property type="entry name" value="65-KDA MICROTUBULE-ASSOCIATED PROTEIN 3-LIKE"/>
    <property type="match status" value="1"/>
</dbReference>
<evidence type="ECO:0000256" key="5">
    <source>
        <dbReference type="ARBA" id="ARBA00022553"/>
    </source>
</evidence>
<dbReference type="GO" id="GO:0008017">
    <property type="term" value="F:microtubule binding"/>
    <property type="evidence" value="ECO:0007669"/>
    <property type="project" value="InterPro"/>
</dbReference>
<evidence type="ECO:0000256" key="10">
    <source>
        <dbReference type="SAM" id="MobiDB-lite"/>
    </source>
</evidence>
<organism evidence="11 12">
    <name type="scientific">Punica granatum</name>
    <name type="common">Pomegranate</name>
    <dbReference type="NCBI Taxonomy" id="22663"/>
    <lineage>
        <taxon>Eukaryota</taxon>
        <taxon>Viridiplantae</taxon>
        <taxon>Streptophyta</taxon>
        <taxon>Embryophyta</taxon>
        <taxon>Tracheophyta</taxon>
        <taxon>Spermatophyta</taxon>
        <taxon>Magnoliopsida</taxon>
        <taxon>eudicotyledons</taxon>
        <taxon>Gunneridae</taxon>
        <taxon>Pentapetalae</taxon>
        <taxon>rosids</taxon>
        <taxon>malvids</taxon>
        <taxon>Myrtales</taxon>
        <taxon>Lythraceae</taxon>
        <taxon>Punica</taxon>
    </lineage>
</organism>
<evidence type="ECO:0000256" key="4">
    <source>
        <dbReference type="ARBA" id="ARBA00022490"/>
    </source>
</evidence>
<sequence>MSKTPSDPLMQVETTCGTLLYELQIIWDEIGESDGDRDKMLLELERECLEVYRRRVDQANRSRAQLRQAIADSEAELAAICSAMGERPLHIKQPDQNTGSLKEELQNILPQLEEMRKRQCDRRNQFIEVLEQIQGIANEMSMYTDKKCSKLVLDESDLSLRKLEELHRQLHALQKEKTDRLMQVQDHLNVLNSLCLVLGLDFKHTAAEVHPSLVDSERSRDISNNTIEKLGAAIAKLREVKLQRMQRLQDLATNMLELWNLMDTPVEEQQMFQNVTCNIAASEHEITEPNTLSVDFISSVEAEVARLEELKSSKMKELVLKKRAELEEICRKTHLIAEADTAVDYAIAAVESGGADPACVLEQIELEIAKVKEEAFSRKELLEKVEKWLAACEEESWLEEYNRDDNRYNAGRGAHLTLKRAEKARALVNKLPAMVEALASKTLAWERERGMEFTYDGIRLLSMLEKYTILRQEKEQERRWLRDQKKLQGQLIAEQEALYGSKPSPSKTQMAKKAPRMSTGGASSRRLSLGGAMIQTPKPNHIHSAKGTPHSRAPAKNDRFHQNDQFNHHDNSFAGLSAGRRGLDVAGLPAKKHSFDSASAREPESPMIRKPFSPISTRVPTKTDLTNILDDAANPKPNELFHKNLASNNNAFSTPVKTISAIEEENKTPKTMPIPIPSTPSTITVPMQTAVTPAPASVPVLVVKDIVPEEIEYSFEERRAGFVLPVIRV</sequence>
<dbReference type="RefSeq" id="XP_031395044.1">
    <property type="nucleotide sequence ID" value="XM_031539184.1"/>
</dbReference>
<dbReference type="Proteomes" id="UP000197138">
    <property type="component" value="Unassembled WGS sequence"/>
</dbReference>
<gene>
    <name evidence="14" type="primary">LOC116206343</name>
    <name evidence="11" type="ORF">CDL15_Pgr022884</name>
</gene>
<keyword evidence="4" id="KW-0963">Cytoplasm</keyword>
<comment type="subcellular location">
    <subcellularLocation>
        <location evidence="2">Cytoplasm</location>
        <location evidence="2">Cytoskeleton</location>
    </subcellularLocation>
    <subcellularLocation>
        <location evidence="1">Nucleus</location>
    </subcellularLocation>
</comment>
<evidence type="ECO:0000313" key="12">
    <source>
        <dbReference type="Proteomes" id="UP000197138"/>
    </source>
</evidence>
<dbReference type="GO" id="GO:0000226">
    <property type="term" value="P:microtubule cytoskeleton organization"/>
    <property type="evidence" value="ECO:0007669"/>
    <property type="project" value="InterPro"/>
</dbReference>
<dbReference type="Pfam" id="PF03999">
    <property type="entry name" value="MAP65_ASE1"/>
    <property type="match status" value="1"/>
</dbReference>
<evidence type="ECO:0000256" key="9">
    <source>
        <dbReference type="SAM" id="Coils"/>
    </source>
</evidence>